<reference evidence="2 3" key="1">
    <citation type="submission" date="2019-06" db="EMBL/GenBank/DDBJ databases">
        <authorList>
            <person name="Rodrigo-Torres L."/>
            <person name="Arahal R. D."/>
            <person name="Lucena T."/>
        </authorList>
    </citation>
    <scope>NUCLEOTIDE SEQUENCE [LARGE SCALE GENOMIC DNA]</scope>
    <source>
        <strain evidence="2 3">SB0023/3</strain>
    </source>
</reference>
<feature type="region of interest" description="Disordered" evidence="1">
    <location>
        <begin position="150"/>
        <end position="199"/>
    </location>
</feature>
<dbReference type="AlphaFoldDB" id="A0A509ELF8"/>
<keyword evidence="3" id="KW-1185">Reference proteome</keyword>
<dbReference type="EMBL" id="CABFPH010000168">
    <property type="protein sequence ID" value="VUD74872.1"/>
    <property type="molecule type" value="Genomic_DNA"/>
</dbReference>
<accession>A0A509ELF8</accession>
<proteinExistence type="predicted"/>
<evidence type="ECO:0000256" key="1">
    <source>
        <dbReference type="SAM" id="MobiDB-lite"/>
    </source>
</evidence>
<dbReference type="InterPro" id="IPR019285">
    <property type="entry name" value="DUF2336"/>
</dbReference>
<dbReference type="Pfam" id="PF10098">
    <property type="entry name" value="DUF2336"/>
    <property type="match status" value="1"/>
</dbReference>
<gene>
    <name evidence="2" type="ORF">MET9862_05505</name>
</gene>
<evidence type="ECO:0000313" key="2">
    <source>
        <dbReference type="EMBL" id="VUD74872.1"/>
    </source>
</evidence>
<name>A0A509ELF8_9HYPH</name>
<feature type="compositionally biased region" description="Basic and acidic residues" evidence="1">
    <location>
        <begin position="177"/>
        <end position="199"/>
    </location>
</feature>
<evidence type="ECO:0000313" key="3">
    <source>
        <dbReference type="Proteomes" id="UP000410984"/>
    </source>
</evidence>
<sequence length="223" mass="23870">MTLDPEELSAAELLVARIAANTSASAALAFSGHFLTSNFGRSLSTMEARICDGALLILARTERLAVRAQLAGILAAVESGPVRTVTHLAYDLEVEVAGPILKRSPLIAEEDLVAIARIRPSAHLAALACRTALSPALTAILHARGNAFAPQARTGTGGPHGSTRRYLRRSATATAPERPDRSLIRRSDDGLPPEFKERRRARIERMTLRLIEGGRPKCGEPAD</sequence>
<dbReference type="OrthoDB" id="7888976at2"/>
<dbReference type="RefSeq" id="WP_142586127.1">
    <property type="nucleotide sequence ID" value="NZ_CABFPH010000168.1"/>
</dbReference>
<organism evidence="2 3">
    <name type="scientific">Methylobacterium symbioticum</name>
    <dbReference type="NCBI Taxonomy" id="2584084"/>
    <lineage>
        <taxon>Bacteria</taxon>
        <taxon>Pseudomonadati</taxon>
        <taxon>Pseudomonadota</taxon>
        <taxon>Alphaproteobacteria</taxon>
        <taxon>Hyphomicrobiales</taxon>
        <taxon>Methylobacteriaceae</taxon>
        <taxon>Methylobacterium</taxon>
    </lineage>
</organism>
<protein>
    <submittedName>
        <fullName evidence="2">Uncharacterized protein</fullName>
    </submittedName>
</protein>
<dbReference type="Proteomes" id="UP000410984">
    <property type="component" value="Unassembled WGS sequence"/>
</dbReference>